<dbReference type="AlphaFoldDB" id="A0A075HVV9"/>
<dbReference type="InterPro" id="IPR036974">
    <property type="entry name" value="PUA_sf"/>
</dbReference>
<dbReference type="PIRSF" id="PIRSF005067">
    <property type="entry name" value="Tma_RNA-bind_prd"/>
    <property type="match status" value="1"/>
</dbReference>
<dbReference type="PANTHER" id="PTHR22798">
    <property type="entry name" value="MCT-1 PROTEIN"/>
    <property type="match status" value="1"/>
</dbReference>
<evidence type="ECO:0000259" key="1">
    <source>
        <dbReference type="SMART" id="SM00359"/>
    </source>
</evidence>
<evidence type="ECO:0000313" key="2">
    <source>
        <dbReference type="EMBL" id="AIF18687.1"/>
    </source>
</evidence>
<dbReference type="NCBIfam" id="TIGR00451">
    <property type="entry name" value="unchar_dom_2"/>
    <property type="match status" value="1"/>
</dbReference>
<dbReference type="InterPro" id="IPR016437">
    <property type="entry name" value="MCT-1/Tma20"/>
</dbReference>
<dbReference type="PROSITE" id="PS50890">
    <property type="entry name" value="PUA"/>
    <property type="match status" value="1"/>
</dbReference>
<name>A0A075HVV9_9ARCH</name>
<dbReference type="Pfam" id="PF01472">
    <property type="entry name" value="PUA"/>
    <property type="match status" value="1"/>
</dbReference>
<sequence length="158" mass="18170">MKSNLISKSETSTLLKKISQEWNMEFPKMKNVRVHQILNDAQIITGEGLKILKIENDYLPFLSETAILEKFPNVEVDMGAVKFMCKGANLMRPGIKKFTEFEKDKLVCIVEETHHKFLAVGKSVVSSLELENMEKGEVIQNLHYISDKFWETGKTIYD</sequence>
<dbReference type="SMART" id="SM00359">
    <property type="entry name" value="PUA"/>
    <property type="match status" value="1"/>
</dbReference>
<dbReference type="CDD" id="cd21154">
    <property type="entry name" value="PUA_MJ1432-like"/>
    <property type="match status" value="1"/>
</dbReference>
<protein>
    <submittedName>
        <fullName evidence="2">PUA domain-containing protein</fullName>
    </submittedName>
</protein>
<dbReference type="Gene3D" id="2.30.130.10">
    <property type="entry name" value="PUA domain"/>
    <property type="match status" value="1"/>
</dbReference>
<dbReference type="InterPro" id="IPR015947">
    <property type="entry name" value="PUA-like_sf"/>
</dbReference>
<dbReference type="EMBL" id="KF901117">
    <property type="protein sequence ID" value="AIF18687.1"/>
    <property type="molecule type" value="Genomic_DNA"/>
</dbReference>
<dbReference type="Gene3D" id="3.10.450.120">
    <property type="entry name" value="Pre-PUA domain, domain 1"/>
    <property type="match status" value="1"/>
</dbReference>
<dbReference type="GO" id="GO:0003723">
    <property type="term" value="F:RNA binding"/>
    <property type="evidence" value="ECO:0007669"/>
    <property type="project" value="InterPro"/>
</dbReference>
<dbReference type="SUPFAM" id="SSF88697">
    <property type="entry name" value="PUA domain-like"/>
    <property type="match status" value="1"/>
</dbReference>
<dbReference type="GO" id="GO:0001731">
    <property type="term" value="P:formation of translation preinitiation complex"/>
    <property type="evidence" value="ECO:0007669"/>
    <property type="project" value="TreeGrafter"/>
</dbReference>
<reference evidence="2" key="1">
    <citation type="journal article" date="2014" name="Genome Biol. Evol.">
        <title>Pangenome evidence for extensive interdomain horizontal transfer affecting lineage core and shell genes in uncultured planktonic thaumarchaeota and euryarchaeota.</title>
        <authorList>
            <person name="Deschamps P."/>
            <person name="Zivanovic Y."/>
            <person name="Moreira D."/>
            <person name="Rodriguez-Valera F."/>
            <person name="Lopez-Garcia P."/>
        </authorList>
    </citation>
    <scope>NUCLEOTIDE SEQUENCE</scope>
</reference>
<dbReference type="InterPro" id="IPR002478">
    <property type="entry name" value="PUA"/>
</dbReference>
<dbReference type="InterPro" id="IPR004521">
    <property type="entry name" value="Uncharacterised_CHP00451"/>
</dbReference>
<proteinExistence type="predicted"/>
<organism evidence="2">
    <name type="scientific">uncultured marine thaumarchaeote KM3_84_A09</name>
    <dbReference type="NCBI Taxonomy" id="1456310"/>
    <lineage>
        <taxon>Archaea</taxon>
        <taxon>Nitrososphaerota</taxon>
        <taxon>environmental samples</taxon>
    </lineage>
</organism>
<accession>A0A075HVV9</accession>
<feature type="domain" description="PUA" evidence="1">
    <location>
        <begin position="72"/>
        <end position="146"/>
    </location>
</feature>
<dbReference type="PANTHER" id="PTHR22798:SF0">
    <property type="entry name" value="MALIGNANT T-CELL-AMPLIFIED SEQUENCE 1"/>
    <property type="match status" value="1"/>
</dbReference>
<dbReference type="FunFam" id="2.30.130.10:FF:000017">
    <property type="entry name" value="RNA-binding protein, containing PUA domain"/>
    <property type="match status" value="1"/>
</dbReference>